<evidence type="ECO:0000256" key="2">
    <source>
        <dbReference type="ARBA" id="ARBA00022692"/>
    </source>
</evidence>
<dbReference type="RefSeq" id="WP_188439815.1">
    <property type="nucleotide sequence ID" value="NZ_BMFD01000002.1"/>
</dbReference>
<evidence type="ECO:0000256" key="1">
    <source>
        <dbReference type="ARBA" id="ARBA00004127"/>
    </source>
</evidence>
<comment type="caution">
    <text evidence="7">The sequence shown here is derived from an EMBL/GenBank/DDBJ whole genome shotgun (WGS) entry which is preliminary data.</text>
</comment>
<protein>
    <recommendedName>
        <fullName evidence="6">DUF1232 domain-containing protein</fullName>
    </recommendedName>
</protein>
<sequence>MISFKEKSVNFYEKAKLLYLEKAKVIAGQDSKLKALLEKASHRVKSLKNNPKLNQAIEPIKIFKRMISAHRSGSYKLSTKTLGLLVLGILYFVTPMDIIPDFLPLLGFADDVSVLIAIFNLLKNEVEDFLAWEKSQINLSENK</sequence>
<keyword evidence="4 5" id="KW-0472">Membrane</keyword>
<proteinExistence type="predicted"/>
<dbReference type="Pfam" id="PF06803">
    <property type="entry name" value="DUF1232"/>
    <property type="match status" value="1"/>
</dbReference>
<gene>
    <name evidence="7" type="ORF">GCM10010993_07300</name>
</gene>
<dbReference type="EMBL" id="BMFD01000002">
    <property type="protein sequence ID" value="GGC30941.1"/>
    <property type="molecule type" value="Genomic_DNA"/>
</dbReference>
<name>A0ABQ1LVZ7_9BACT</name>
<dbReference type="Proteomes" id="UP000635885">
    <property type="component" value="Unassembled WGS sequence"/>
</dbReference>
<organism evidence="7 8">
    <name type="scientific">Belliella aquatica</name>
    <dbReference type="NCBI Taxonomy" id="1323734"/>
    <lineage>
        <taxon>Bacteria</taxon>
        <taxon>Pseudomonadati</taxon>
        <taxon>Bacteroidota</taxon>
        <taxon>Cytophagia</taxon>
        <taxon>Cytophagales</taxon>
        <taxon>Cyclobacteriaceae</taxon>
        <taxon>Belliella</taxon>
    </lineage>
</organism>
<evidence type="ECO:0000256" key="3">
    <source>
        <dbReference type="ARBA" id="ARBA00022989"/>
    </source>
</evidence>
<evidence type="ECO:0000313" key="8">
    <source>
        <dbReference type="Proteomes" id="UP000635885"/>
    </source>
</evidence>
<evidence type="ECO:0000256" key="4">
    <source>
        <dbReference type="ARBA" id="ARBA00023136"/>
    </source>
</evidence>
<feature type="domain" description="DUF1232" evidence="6">
    <location>
        <begin position="82"/>
        <end position="116"/>
    </location>
</feature>
<keyword evidence="2 5" id="KW-0812">Transmembrane</keyword>
<reference evidence="8" key="1">
    <citation type="journal article" date="2019" name="Int. J. Syst. Evol. Microbiol.">
        <title>The Global Catalogue of Microorganisms (GCM) 10K type strain sequencing project: providing services to taxonomists for standard genome sequencing and annotation.</title>
        <authorList>
            <consortium name="The Broad Institute Genomics Platform"/>
            <consortium name="The Broad Institute Genome Sequencing Center for Infectious Disease"/>
            <person name="Wu L."/>
            <person name="Ma J."/>
        </authorList>
    </citation>
    <scope>NUCLEOTIDE SEQUENCE [LARGE SCALE GENOMIC DNA]</scope>
    <source>
        <strain evidence="8">CGMCC 1.12479</strain>
    </source>
</reference>
<keyword evidence="3 5" id="KW-1133">Transmembrane helix</keyword>
<evidence type="ECO:0000256" key="5">
    <source>
        <dbReference type="SAM" id="Phobius"/>
    </source>
</evidence>
<feature type="transmembrane region" description="Helical" evidence="5">
    <location>
        <begin position="74"/>
        <end position="93"/>
    </location>
</feature>
<keyword evidence="8" id="KW-1185">Reference proteome</keyword>
<comment type="subcellular location">
    <subcellularLocation>
        <location evidence="1">Endomembrane system</location>
        <topology evidence="1">Multi-pass membrane protein</topology>
    </subcellularLocation>
</comment>
<accession>A0ABQ1LVZ7</accession>
<dbReference type="InterPro" id="IPR010652">
    <property type="entry name" value="DUF1232"/>
</dbReference>
<evidence type="ECO:0000313" key="7">
    <source>
        <dbReference type="EMBL" id="GGC30941.1"/>
    </source>
</evidence>
<evidence type="ECO:0000259" key="6">
    <source>
        <dbReference type="Pfam" id="PF06803"/>
    </source>
</evidence>